<dbReference type="InterPro" id="IPR001878">
    <property type="entry name" value="Znf_CCHC"/>
</dbReference>
<feature type="coiled-coil region" evidence="2">
    <location>
        <begin position="13"/>
        <end position="43"/>
    </location>
</feature>
<keyword evidence="2" id="KW-0175">Coiled coil</keyword>
<protein>
    <recommendedName>
        <fullName evidence="4">CCHC-type domain-containing protein</fullName>
    </recommendedName>
</protein>
<evidence type="ECO:0000259" key="4">
    <source>
        <dbReference type="PROSITE" id="PS50158"/>
    </source>
</evidence>
<evidence type="ECO:0000256" key="1">
    <source>
        <dbReference type="PROSITE-ProRule" id="PRU00047"/>
    </source>
</evidence>
<dbReference type="PANTHER" id="PTHR15503:SF36">
    <property type="entry name" value="RETROTRANSPOSON GAG-LIKE PROTEIN 5"/>
    <property type="match status" value="1"/>
</dbReference>
<evidence type="ECO:0000256" key="2">
    <source>
        <dbReference type="SAM" id="Coils"/>
    </source>
</evidence>
<dbReference type="EMBL" id="RHFK02000017">
    <property type="protein sequence ID" value="TWW62655.1"/>
    <property type="molecule type" value="Genomic_DNA"/>
</dbReference>
<evidence type="ECO:0000313" key="6">
    <source>
        <dbReference type="Proteomes" id="UP000324091"/>
    </source>
</evidence>
<name>A0A5C6N6E4_9TELE</name>
<feature type="domain" description="CCHC-type" evidence="4">
    <location>
        <begin position="284"/>
        <end position="298"/>
    </location>
</feature>
<organism evidence="5 6">
    <name type="scientific">Takifugu flavidus</name>
    <name type="common">sansaifugu</name>
    <dbReference type="NCBI Taxonomy" id="433684"/>
    <lineage>
        <taxon>Eukaryota</taxon>
        <taxon>Metazoa</taxon>
        <taxon>Chordata</taxon>
        <taxon>Craniata</taxon>
        <taxon>Vertebrata</taxon>
        <taxon>Euteleostomi</taxon>
        <taxon>Actinopterygii</taxon>
        <taxon>Neopterygii</taxon>
        <taxon>Teleostei</taxon>
        <taxon>Neoteleostei</taxon>
        <taxon>Acanthomorphata</taxon>
        <taxon>Eupercaria</taxon>
        <taxon>Tetraodontiformes</taxon>
        <taxon>Tetradontoidea</taxon>
        <taxon>Tetraodontidae</taxon>
        <taxon>Takifugu</taxon>
    </lineage>
</organism>
<dbReference type="AlphaFoldDB" id="A0A5C6N6E4"/>
<dbReference type="Proteomes" id="UP000324091">
    <property type="component" value="Chromosome 4"/>
</dbReference>
<gene>
    <name evidence="5" type="ORF">D4764_04G0013020</name>
</gene>
<proteinExistence type="predicted"/>
<accession>A0A5C6N6E4</accession>
<dbReference type="SUPFAM" id="SSF57756">
    <property type="entry name" value="Retrovirus zinc finger-like domains"/>
    <property type="match status" value="1"/>
</dbReference>
<comment type="caution">
    <text evidence="5">The sequence shown here is derived from an EMBL/GenBank/DDBJ whole genome shotgun (WGS) entry which is preliminary data.</text>
</comment>
<keyword evidence="1" id="KW-0862">Zinc</keyword>
<dbReference type="InterPro" id="IPR032549">
    <property type="entry name" value="DUF4939"/>
</dbReference>
<keyword evidence="1" id="KW-0479">Metal-binding</keyword>
<dbReference type="InterPro" id="IPR036875">
    <property type="entry name" value="Znf_CCHC_sf"/>
</dbReference>
<dbReference type="GO" id="GO:0008270">
    <property type="term" value="F:zinc ion binding"/>
    <property type="evidence" value="ECO:0007669"/>
    <property type="project" value="UniProtKB-KW"/>
</dbReference>
<dbReference type="Pfam" id="PF16297">
    <property type="entry name" value="DUF4939"/>
    <property type="match status" value="1"/>
</dbReference>
<dbReference type="InterPro" id="IPR032567">
    <property type="entry name" value="RTL1-rel"/>
</dbReference>
<keyword evidence="1" id="KW-0863">Zinc-finger</keyword>
<dbReference type="GO" id="GO:0003676">
    <property type="term" value="F:nucleic acid binding"/>
    <property type="evidence" value="ECO:0007669"/>
    <property type="project" value="InterPro"/>
</dbReference>
<feature type="region of interest" description="Disordered" evidence="3">
    <location>
        <begin position="242"/>
        <end position="271"/>
    </location>
</feature>
<sequence>MNPAHNPSLLDQLERIEGILQQHEEAVAAAAAETRRAAEANEQALAELSGLLSRLSARLEPVAPPASSIPASAPVILQQGPEPRVSEPERYEGNPESCDAFVVNCSLLYSLQPRVFTTEAAKVAYTITHLTGWAWLWGTAEWERQSEACSTFSAFAAELRKGEWSVSDYSIDFCTLASRSQWSPAALVDTFLHGLAAHIKDAMVAYDVPSSLDGAIDLATRVDLRVQARRRERALRRRFAEAGELSTGVPPQPAASSRKEEPVQLGHTSLTGEERRQWRQFNLCLYCGGQGHFMATCPVKAQTHQ</sequence>
<reference evidence="5 6" key="1">
    <citation type="submission" date="2019-04" db="EMBL/GenBank/DDBJ databases">
        <title>Chromosome genome assembly for Takifugu flavidus.</title>
        <authorList>
            <person name="Xiao S."/>
        </authorList>
    </citation>
    <scope>NUCLEOTIDE SEQUENCE [LARGE SCALE GENOMIC DNA]</scope>
    <source>
        <strain evidence="5">HTHZ2018</strain>
        <tissue evidence="5">Muscle</tissue>
    </source>
</reference>
<evidence type="ECO:0000313" key="5">
    <source>
        <dbReference type="EMBL" id="TWW62655.1"/>
    </source>
</evidence>
<dbReference type="PROSITE" id="PS50158">
    <property type="entry name" value="ZF_CCHC"/>
    <property type="match status" value="1"/>
</dbReference>
<keyword evidence="6" id="KW-1185">Reference proteome</keyword>
<dbReference type="PANTHER" id="PTHR15503">
    <property type="entry name" value="LDOC1 RELATED"/>
    <property type="match status" value="1"/>
</dbReference>
<evidence type="ECO:0000256" key="3">
    <source>
        <dbReference type="SAM" id="MobiDB-lite"/>
    </source>
</evidence>